<dbReference type="InterPro" id="IPR036188">
    <property type="entry name" value="FAD/NAD-bd_sf"/>
</dbReference>
<keyword evidence="2" id="KW-0560">Oxidoreductase</keyword>
<proteinExistence type="predicted"/>
<protein>
    <recommendedName>
        <fullName evidence="4">Amine oxidase domain-containing protein</fullName>
    </recommendedName>
</protein>
<dbReference type="GO" id="GO:0016491">
    <property type="term" value="F:oxidoreductase activity"/>
    <property type="evidence" value="ECO:0007669"/>
    <property type="project" value="UniProtKB-KW"/>
</dbReference>
<feature type="domain" description="Amine oxidase" evidence="4">
    <location>
        <begin position="23"/>
        <end position="429"/>
    </location>
</feature>
<evidence type="ECO:0000259" key="4">
    <source>
        <dbReference type="Pfam" id="PF01593"/>
    </source>
</evidence>
<accession>Q9RTN3</accession>
<evidence type="ECO:0000256" key="2">
    <source>
        <dbReference type="ARBA" id="ARBA00023002"/>
    </source>
</evidence>
<dbReference type="PATRIC" id="fig|243230.17.peg.1934"/>
<dbReference type="InterPro" id="IPR001613">
    <property type="entry name" value="Flavin_amine_oxidase"/>
</dbReference>
<dbReference type="RefSeq" id="WP_010888359.1">
    <property type="nucleotide sequence ID" value="NC_001263.1"/>
</dbReference>
<dbReference type="Pfam" id="PF01593">
    <property type="entry name" value="Amino_oxidase"/>
    <property type="match status" value="1"/>
</dbReference>
<dbReference type="Gene3D" id="3.50.50.60">
    <property type="entry name" value="FAD/NAD(P)-binding domain"/>
    <property type="match status" value="1"/>
</dbReference>
<dbReference type="Proteomes" id="UP000002524">
    <property type="component" value="Chromosome 1"/>
</dbReference>
<dbReference type="AlphaFoldDB" id="Q9RTN3"/>
<dbReference type="HOGENOM" id="CLU_039679_0_0_0"/>
<dbReference type="STRING" id="243230.DR_1724"/>
<dbReference type="SUPFAM" id="SSF51905">
    <property type="entry name" value="FAD/NAD(P)-binding domain"/>
    <property type="match status" value="1"/>
</dbReference>
<dbReference type="PRINTS" id="PR00757">
    <property type="entry name" value="AMINEOXDASEF"/>
</dbReference>
<dbReference type="InterPro" id="IPR002937">
    <property type="entry name" value="Amino_oxidase"/>
</dbReference>
<dbReference type="KEGG" id="dra:DR_1724"/>
<dbReference type="OrthoDB" id="9767561at2"/>
<dbReference type="eggNOG" id="COG1231">
    <property type="taxonomic scope" value="Bacteria"/>
</dbReference>
<feature type="binding site" evidence="3">
    <location>
        <position position="232"/>
    </location>
    <ligand>
        <name>FAD</name>
        <dbReference type="ChEBI" id="CHEBI:57692"/>
    </ligand>
</feature>
<evidence type="ECO:0000313" key="6">
    <source>
        <dbReference type="Proteomes" id="UP000002524"/>
    </source>
</evidence>
<dbReference type="InParanoid" id="Q9RTN3"/>
<keyword evidence="6" id="KW-1185">Reference proteome</keyword>
<dbReference type="PANTHER" id="PTHR42841">
    <property type="entry name" value="AMINE OXIDASE"/>
    <property type="match status" value="1"/>
</dbReference>
<reference evidence="5 6" key="1">
    <citation type="journal article" date="1999" name="Science">
        <title>Genome sequence of the radioresistant bacterium Deinococcus radiodurans R1.</title>
        <authorList>
            <person name="White O."/>
            <person name="Eisen J.A."/>
            <person name="Heidelberg J.F."/>
            <person name="Hickey E.K."/>
            <person name="Peterson J.D."/>
            <person name="Dodson R.J."/>
            <person name="Haft D.H."/>
            <person name="Gwinn M.L."/>
            <person name="Nelson W.C."/>
            <person name="Richardson D.L."/>
            <person name="Moffat K.S."/>
            <person name="Qin H."/>
            <person name="Jiang L."/>
            <person name="Pamphile W."/>
            <person name="Crosby M."/>
            <person name="Shen M."/>
            <person name="Vamathevan J.J."/>
            <person name="Lam P."/>
            <person name="McDonald L."/>
            <person name="Utterback T."/>
            <person name="Zalewski C."/>
            <person name="Makarova K.S."/>
            <person name="Aravind L."/>
            <person name="Daly M.J."/>
            <person name="Minton K.W."/>
            <person name="Fleischmann R.D."/>
            <person name="Ketchum K.A."/>
            <person name="Nelson K.E."/>
            <person name="Salzberg S."/>
            <person name="Smith H.O."/>
            <person name="Venter J.C."/>
            <person name="Fraser C.M."/>
        </authorList>
    </citation>
    <scope>NUCLEOTIDE SEQUENCE [LARGE SCALE GENOMIC DNA]</scope>
    <source>
        <strain evidence="6">ATCC 13939 / DSM 20539 / JCM 16871 / LMG 4051 / NBRC 15346 / NCIMB 9279 / R1 / VKM B-1422</strain>
    </source>
</reference>
<organism evidence="5 6">
    <name type="scientific">Deinococcus radiodurans (strain ATCC 13939 / DSM 20539 / JCM 16871 / CCUG 27074 / LMG 4051 / NBRC 15346 / NCIMB 9279 / VKM B-1422 / R1)</name>
    <dbReference type="NCBI Taxonomy" id="243230"/>
    <lineage>
        <taxon>Bacteria</taxon>
        <taxon>Thermotogati</taxon>
        <taxon>Deinococcota</taxon>
        <taxon>Deinococci</taxon>
        <taxon>Deinococcales</taxon>
        <taxon>Deinococcaceae</taxon>
        <taxon>Deinococcus</taxon>
    </lineage>
</organism>
<dbReference type="GeneID" id="69517962"/>
<gene>
    <name evidence="5" type="ordered locus">DR_1724</name>
</gene>
<evidence type="ECO:0000256" key="1">
    <source>
        <dbReference type="ARBA" id="ARBA00001974"/>
    </source>
</evidence>
<dbReference type="PaxDb" id="243230-DR_1724"/>
<evidence type="ECO:0000313" key="5">
    <source>
        <dbReference type="EMBL" id="AAF11286.1"/>
    </source>
</evidence>
<dbReference type="EnsemblBacteria" id="AAF11286">
    <property type="protein sequence ID" value="AAF11286"/>
    <property type="gene ID" value="DR_1724"/>
</dbReference>
<evidence type="ECO:0000256" key="3">
    <source>
        <dbReference type="PIRSR" id="PIRSR601613-1"/>
    </source>
</evidence>
<dbReference type="EMBL" id="AE000513">
    <property type="protein sequence ID" value="AAF11286.1"/>
    <property type="molecule type" value="Genomic_DNA"/>
</dbReference>
<comment type="cofactor">
    <cofactor evidence="1">
        <name>FAD</name>
        <dbReference type="ChEBI" id="CHEBI:57692"/>
    </cofactor>
</comment>
<sequence length="441" mass="47068">MTLTGSRGAESTGADIIVVGAGLAGLTAARTLQRAGKTVRVLESSQHLGGRVWSKQVDSYTLDVGFIGMFTAYPAARRQFDYDALDLVRLKPSAVLRQEGGRAELVGDPLRDPAALPGDLSAAALTVKDRVVAAKLAAELLARPAHELLNGPDQTTRAYLLEQGFSERSLERFFTPFFGGLVLDRQLETSAGLFRYYFRMLLTGDVSIPRAGMSELPRQLAQELDVTLGVTVTDIHSGPDGVSVQTEAGDTLHAAQVIVATDPNTAARLVGEQPGAPRPIARGSLGSTYLHYAAPEPLERQRRLQLGALPTGQLNQVFWLQEEFPNRVPVGHGLLIVSVWGVPEVDDATLSAQVLDELRPWYGGGVEQLRLLSVDRIPHTQFPQPAGYAATLPGHTTPLPNVFLASEANSLSGIQGALEGGEKAAAAILGDLEVLSRPRGA</sequence>
<name>Q9RTN3_DEIRA</name>
<dbReference type="PIR" id="A75361">
    <property type="entry name" value="A75361"/>
</dbReference>